<protein>
    <submittedName>
        <fullName evidence="1">Uncharacterized protein</fullName>
    </submittedName>
</protein>
<comment type="caution">
    <text evidence="1">The sequence shown here is derived from an EMBL/GenBank/DDBJ whole genome shotgun (WGS) entry which is preliminary data.</text>
</comment>
<reference evidence="1 2" key="1">
    <citation type="submission" date="2015-01" db="EMBL/GenBank/DDBJ databases">
        <title>Evolution of Trichinella species and genotypes.</title>
        <authorList>
            <person name="Korhonen P.K."/>
            <person name="Edoardo P."/>
            <person name="Giuseppe L.R."/>
            <person name="Gasser R.B."/>
        </authorList>
    </citation>
    <scope>NUCLEOTIDE SEQUENCE [LARGE SCALE GENOMIC DNA]</scope>
    <source>
        <strain evidence="1">ISS141</strain>
    </source>
</reference>
<organism evidence="1 2">
    <name type="scientific">Trichinella pseudospiralis</name>
    <name type="common">Parasitic roundworm</name>
    <dbReference type="NCBI Taxonomy" id="6337"/>
    <lineage>
        <taxon>Eukaryota</taxon>
        <taxon>Metazoa</taxon>
        <taxon>Ecdysozoa</taxon>
        <taxon>Nematoda</taxon>
        <taxon>Enoplea</taxon>
        <taxon>Dorylaimia</taxon>
        <taxon>Trichinellida</taxon>
        <taxon>Trichinellidae</taxon>
        <taxon>Trichinella</taxon>
    </lineage>
</organism>
<accession>A0A0V0XIP1</accession>
<sequence>MENEEKSNFARLPRHKFFFSSIDDEEKCLGDVICILSSADTLGIIIVVCLLNVIDQIQECYKN</sequence>
<dbReference type="EMBL" id="JYDU01000263">
    <property type="protein sequence ID" value="KRX87858.1"/>
    <property type="molecule type" value="Genomic_DNA"/>
</dbReference>
<evidence type="ECO:0000313" key="2">
    <source>
        <dbReference type="Proteomes" id="UP000054815"/>
    </source>
</evidence>
<proteinExistence type="predicted"/>
<gene>
    <name evidence="1" type="ORF">T4E_6224</name>
</gene>
<dbReference type="Proteomes" id="UP000054815">
    <property type="component" value="Unassembled WGS sequence"/>
</dbReference>
<dbReference type="AlphaFoldDB" id="A0A0V0XIP1"/>
<evidence type="ECO:0000313" key="1">
    <source>
        <dbReference type="EMBL" id="KRX87858.1"/>
    </source>
</evidence>
<name>A0A0V0XIP1_TRIPS</name>